<feature type="compositionally biased region" description="Low complexity" evidence="1">
    <location>
        <begin position="370"/>
        <end position="385"/>
    </location>
</feature>
<dbReference type="EMBL" id="LATX01002467">
    <property type="protein sequence ID" value="KTB28715.1"/>
    <property type="molecule type" value="Genomic_DNA"/>
</dbReference>
<reference evidence="2 3" key="1">
    <citation type="submission" date="2015-12" db="EMBL/GenBank/DDBJ databases">
        <title>Draft genome sequence of Moniliophthora roreri, the causal agent of frosty pod rot of cacao.</title>
        <authorList>
            <person name="Aime M.C."/>
            <person name="Diaz-Valderrama J.R."/>
            <person name="Kijpornyongpan T."/>
            <person name="Phillips-Mora W."/>
        </authorList>
    </citation>
    <scope>NUCLEOTIDE SEQUENCE [LARGE SCALE GENOMIC DNA]</scope>
    <source>
        <strain evidence="2 3">MCA 2952</strain>
    </source>
</reference>
<name>A0A0W0EXF8_MONRR</name>
<organism evidence="2 3">
    <name type="scientific">Moniliophthora roreri</name>
    <name type="common">Frosty pod rot fungus</name>
    <name type="synonym">Monilia roreri</name>
    <dbReference type="NCBI Taxonomy" id="221103"/>
    <lineage>
        <taxon>Eukaryota</taxon>
        <taxon>Fungi</taxon>
        <taxon>Dikarya</taxon>
        <taxon>Basidiomycota</taxon>
        <taxon>Agaricomycotina</taxon>
        <taxon>Agaricomycetes</taxon>
        <taxon>Agaricomycetidae</taxon>
        <taxon>Agaricales</taxon>
        <taxon>Marasmiineae</taxon>
        <taxon>Marasmiaceae</taxon>
        <taxon>Moniliophthora</taxon>
    </lineage>
</organism>
<gene>
    <name evidence="2" type="ORF">WG66_18720</name>
</gene>
<evidence type="ECO:0000256" key="1">
    <source>
        <dbReference type="SAM" id="MobiDB-lite"/>
    </source>
</evidence>
<protein>
    <submittedName>
        <fullName evidence="2">Uncharacterized protein</fullName>
    </submittedName>
</protein>
<dbReference type="Proteomes" id="UP000054988">
    <property type="component" value="Unassembled WGS sequence"/>
</dbReference>
<dbReference type="AlphaFoldDB" id="A0A0W0EXF8"/>
<evidence type="ECO:0000313" key="2">
    <source>
        <dbReference type="EMBL" id="KTB28715.1"/>
    </source>
</evidence>
<accession>A0A0W0EXF8</accession>
<feature type="region of interest" description="Disordered" evidence="1">
    <location>
        <begin position="361"/>
        <end position="390"/>
    </location>
</feature>
<evidence type="ECO:0000313" key="3">
    <source>
        <dbReference type="Proteomes" id="UP000054988"/>
    </source>
</evidence>
<comment type="caution">
    <text evidence="2">The sequence shown here is derived from an EMBL/GenBank/DDBJ whole genome shotgun (WGS) entry which is preliminary data.</text>
</comment>
<sequence length="547" mass="61410">MLYREASPHRKVNQLLPSLDSLRCAETLDDQTQLDLLVRLRIIEQLDQVSNHPRFRSAGHSEDFVTDILNWISLCFCPNPSSDDVAVAFATYNGRITLYVSSSESCPSSRSLETSKDGLQSVLKQVLGYQGMTPSASTRLFLRMIVDKCYPRIRRKISLLGNADGDPGSTAHHFMTLVNSWIFYRPEGETSKGFVNMALTHTGDVSETTKYMIQSFCTIANQADVDTDGMSSDERYNYLTSVISACDLFVKSTFFEDLVNHHTFRLTLKPQDRTFLHTLLRRIVQISAYKTGAAKFAYIGIPYVLEVLGPSGRLDFVKNTGTGGITIELVSLPKHTRCFTWPGSPVEWFSSLLRLDGPATSMPNHSRDTSIASNSTSESGSSSSSLEGQFNPRTYHELSRLNNRLCSELLDSGVISEAWVPGKQVESKCHSVIQLVHYLEGMGVDISCSTIGTSKPICWTCERYMRSLEYHLEMECRTLDEDLDGNLVENLERMAPKRWYTSKGSGKVKHDWLIPQNAKKDVVLALIEDAQKEMEKVVAEAAFDYYL</sequence>
<proteinExistence type="predicted"/>